<protein>
    <submittedName>
        <fullName evidence="9">FtsX-like permease family protein</fullName>
    </submittedName>
</protein>
<name>A0A5D4XQ58_9GAMM</name>
<evidence type="ECO:0000313" key="10">
    <source>
        <dbReference type="Proteomes" id="UP000324973"/>
    </source>
</evidence>
<evidence type="ECO:0000313" key="9">
    <source>
        <dbReference type="EMBL" id="TYT26095.1"/>
    </source>
</evidence>
<feature type="transmembrane region" description="Helical" evidence="6">
    <location>
        <begin position="356"/>
        <end position="379"/>
    </location>
</feature>
<evidence type="ECO:0000256" key="3">
    <source>
        <dbReference type="ARBA" id="ARBA00022692"/>
    </source>
</evidence>
<accession>A0A5D4XQ58</accession>
<evidence type="ECO:0000256" key="4">
    <source>
        <dbReference type="ARBA" id="ARBA00022989"/>
    </source>
</evidence>
<gene>
    <name evidence="9" type="ORF">FZO89_07385</name>
</gene>
<feature type="transmembrane region" description="Helical" evidence="6">
    <location>
        <begin position="399"/>
        <end position="419"/>
    </location>
</feature>
<keyword evidence="5 6" id="KW-0472">Membrane</keyword>
<dbReference type="GO" id="GO:0022857">
    <property type="term" value="F:transmembrane transporter activity"/>
    <property type="evidence" value="ECO:0007669"/>
    <property type="project" value="TreeGrafter"/>
</dbReference>
<dbReference type="PANTHER" id="PTHR30572">
    <property type="entry name" value="MEMBRANE COMPONENT OF TRANSPORTER-RELATED"/>
    <property type="match status" value="1"/>
</dbReference>
<evidence type="ECO:0000256" key="2">
    <source>
        <dbReference type="ARBA" id="ARBA00022475"/>
    </source>
</evidence>
<sequence>MFGYYLNLALRSFRRNKVLTALMVLAIALGIGACMTTLTVFRVLSGDPMPGKSGQLFYVQLDPATMQGYNPGEEPSEQVTRYDAEALLREKRGDRQAMMTGGGVSVTPGEAGIAPFLSDSRYTSADFFPMFEVPFLQGRGWTAKEDEAHARVAVISKALNERLFGGGNSVGRTLRLDQDDFTIVGVIDEWRPTPRFYDMNSDRYGELEEVFLPFTTSRDLKMGRSGSMDCWGDSGGDATSATAPCVWIQYWVELGSAEKHSAYLNYLTNYSDQQRAAGRYERPTNVRLRNVMEWLDYNRVVPSDVVMQLWLGFGFLLVCLLNTVGLLLAKFLRRSSEIGVRRALGASRMEIFKQCLVEAGTVGLAGGILGLGLSLLGLWAVRQQPSSYAELAHLDVGMLFTTFALAIVASLFAGLLPAWRAMQVTPALQLKSQ</sequence>
<dbReference type="InterPro" id="IPR025857">
    <property type="entry name" value="MacB_PCD"/>
</dbReference>
<dbReference type="PANTHER" id="PTHR30572:SF18">
    <property type="entry name" value="ABC-TYPE MACROLIDE FAMILY EXPORT SYSTEM PERMEASE COMPONENT 2"/>
    <property type="match status" value="1"/>
</dbReference>
<feature type="transmembrane region" description="Helical" evidence="6">
    <location>
        <begin position="309"/>
        <end position="332"/>
    </location>
</feature>
<dbReference type="OrthoDB" id="8735006at2"/>
<dbReference type="InterPro" id="IPR050250">
    <property type="entry name" value="Macrolide_Exporter_MacB"/>
</dbReference>
<dbReference type="AlphaFoldDB" id="A0A5D4XQ58"/>
<dbReference type="InterPro" id="IPR003838">
    <property type="entry name" value="ABC3_permease_C"/>
</dbReference>
<comment type="subcellular location">
    <subcellularLocation>
        <location evidence="1">Cell membrane</location>
        <topology evidence="1">Multi-pass membrane protein</topology>
    </subcellularLocation>
</comment>
<keyword evidence="3 6" id="KW-0812">Transmembrane</keyword>
<feature type="transmembrane region" description="Helical" evidence="6">
    <location>
        <begin position="21"/>
        <end position="44"/>
    </location>
</feature>
<evidence type="ECO:0000259" key="8">
    <source>
        <dbReference type="Pfam" id="PF12704"/>
    </source>
</evidence>
<comment type="caution">
    <text evidence="9">The sequence shown here is derived from an EMBL/GenBank/DDBJ whole genome shotgun (WGS) entry which is preliminary data.</text>
</comment>
<dbReference type="Pfam" id="PF02687">
    <property type="entry name" value="FtsX"/>
    <property type="match status" value="1"/>
</dbReference>
<dbReference type="Proteomes" id="UP000324973">
    <property type="component" value="Unassembled WGS sequence"/>
</dbReference>
<keyword evidence="10" id="KW-1185">Reference proteome</keyword>
<evidence type="ECO:0000259" key="7">
    <source>
        <dbReference type="Pfam" id="PF02687"/>
    </source>
</evidence>
<dbReference type="EMBL" id="VTFT01000001">
    <property type="protein sequence ID" value="TYT26095.1"/>
    <property type="molecule type" value="Genomic_DNA"/>
</dbReference>
<dbReference type="Pfam" id="PF12704">
    <property type="entry name" value="MacB_PCD"/>
    <property type="match status" value="1"/>
</dbReference>
<dbReference type="RefSeq" id="WP_149102645.1">
    <property type="nucleotide sequence ID" value="NZ_VTFT01000001.1"/>
</dbReference>
<organism evidence="9 10">
    <name type="scientific">Luteimonas viscosa</name>
    <dbReference type="NCBI Taxonomy" id="1132694"/>
    <lineage>
        <taxon>Bacteria</taxon>
        <taxon>Pseudomonadati</taxon>
        <taxon>Pseudomonadota</taxon>
        <taxon>Gammaproteobacteria</taxon>
        <taxon>Lysobacterales</taxon>
        <taxon>Lysobacteraceae</taxon>
        <taxon>Luteimonas</taxon>
    </lineage>
</organism>
<keyword evidence="4 6" id="KW-1133">Transmembrane helix</keyword>
<dbReference type="GO" id="GO:0005886">
    <property type="term" value="C:plasma membrane"/>
    <property type="evidence" value="ECO:0007669"/>
    <property type="project" value="UniProtKB-SubCell"/>
</dbReference>
<proteinExistence type="predicted"/>
<feature type="domain" description="MacB-like periplasmic core" evidence="8">
    <location>
        <begin position="20"/>
        <end position="221"/>
    </location>
</feature>
<evidence type="ECO:0000256" key="6">
    <source>
        <dbReference type="SAM" id="Phobius"/>
    </source>
</evidence>
<feature type="domain" description="ABC3 transporter permease C-terminal" evidence="7">
    <location>
        <begin position="312"/>
        <end position="425"/>
    </location>
</feature>
<evidence type="ECO:0000256" key="5">
    <source>
        <dbReference type="ARBA" id="ARBA00023136"/>
    </source>
</evidence>
<keyword evidence="2" id="KW-1003">Cell membrane</keyword>
<reference evidence="9 10" key="1">
    <citation type="submission" date="2019-08" db="EMBL/GenBank/DDBJ databases">
        <title>Luteimonas viscosus sp. nov., isolated from soil of a sunflower field.</title>
        <authorList>
            <person name="Jianli Z."/>
            <person name="Ying Z."/>
        </authorList>
    </citation>
    <scope>NUCLEOTIDE SEQUENCE [LARGE SCALE GENOMIC DNA]</scope>
    <source>
        <strain evidence="9 10">XBU10</strain>
    </source>
</reference>
<evidence type="ECO:0000256" key="1">
    <source>
        <dbReference type="ARBA" id="ARBA00004651"/>
    </source>
</evidence>